<feature type="repeat" description="PPR" evidence="3">
    <location>
        <begin position="268"/>
        <end position="302"/>
    </location>
</feature>
<dbReference type="Proteomes" id="UP001157418">
    <property type="component" value="Unassembled WGS sequence"/>
</dbReference>
<reference evidence="4 5" key="1">
    <citation type="submission" date="2022-01" db="EMBL/GenBank/DDBJ databases">
        <authorList>
            <person name="Xiong W."/>
            <person name="Schranz E."/>
        </authorList>
    </citation>
    <scope>NUCLEOTIDE SEQUENCE [LARGE SCALE GENOMIC DNA]</scope>
</reference>
<dbReference type="NCBIfam" id="TIGR00756">
    <property type="entry name" value="PPR"/>
    <property type="match status" value="4"/>
</dbReference>
<dbReference type="InterPro" id="IPR011990">
    <property type="entry name" value="TPR-like_helical_dom_sf"/>
</dbReference>
<gene>
    <name evidence="4" type="ORF">LVIROSA_LOCUS4389</name>
</gene>
<evidence type="ECO:0000256" key="2">
    <source>
        <dbReference type="ARBA" id="ARBA00022737"/>
    </source>
</evidence>
<feature type="repeat" description="PPR" evidence="3">
    <location>
        <begin position="443"/>
        <end position="477"/>
    </location>
</feature>
<evidence type="ECO:0000256" key="3">
    <source>
        <dbReference type="PROSITE-ProRule" id="PRU00708"/>
    </source>
</evidence>
<dbReference type="Gene3D" id="1.25.40.10">
    <property type="entry name" value="Tetratricopeptide repeat domain"/>
    <property type="match status" value="3"/>
</dbReference>
<dbReference type="Pfam" id="PF01535">
    <property type="entry name" value="PPR"/>
    <property type="match status" value="5"/>
</dbReference>
<evidence type="ECO:0008006" key="6">
    <source>
        <dbReference type="Google" id="ProtNLM"/>
    </source>
</evidence>
<dbReference type="Pfam" id="PF13041">
    <property type="entry name" value="PPR_2"/>
    <property type="match status" value="1"/>
</dbReference>
<sequence length="554" mass="63445">MAISTSSEWSLAYIHCIKRTHKNLTFNPSKNSPILLFISPPFSSSSRILILNSSTSCPPPILDDEESTDSSLIELDMEVENLGDSSVPHQENLNQLICKLLKDPKTEEMGFESYQKAKRTPDFTPTRSTLHNLIRYSLRLKNWNSIWSISDDFGKFKVYPSASSCCRLISSCIRAKRFKLANHLLHILKFEKEVAILSFNAAMRSYNKLHMYSSAVNVYDIMKSFGMQLDGECYGRTMEAYLKMGKNDKVISLFKEFESSNLEWTPFCSQIYRILIESLAKSGKPFQALDYFRDMIKKGFQEDPPFYSTLISSFVAIQEVKMVEDLTKEAEGKNMLRDPAVFLKLVLMYIELGSLEKTLDVVSSMKKANIKVSDCIFCAIVNGFSKKRGLTSAVKVYEELTAEGCHAGQVTYASILNVYCRIGLYEKAEEVFWEMDNKGFDKCVVAYSSMIAMYGKQNRIRDAMRLLARMKARGVELNVWIYNSLLDMHGKVLNLRQVEKIWKEMKRRRLVADKDMKAEGTGLDSRLYRSSLHALRDAGVRIQVKWLEESFDPN</sequence>
<feature type="repeat" description="PPR" evidence="3">
    <location>
        <begin position="408"/>
        <end position="442"/>
    </location>
</feature>
<dbReference type="EMBL" id="CAKMRJ010000002">
    <property type="protein sequence ID" value="CAH1416637.1"/>
    <property type="molecule type" value="Genomic_DNA"/>
</dbReference>
<proteinExistence type="inferred from homology"/>
<accession>A0AAU9LQE4</accession>
<dbReference type="SUPFAM" id="SSF81901">
    <property type="entry name" value="HCP-like"/>
    <property type="match status" value="1"/>
</dbReference>
<evidence type="ECO:0000313" key="5">
    <source>
        <dbReference type="Proteomes" id="UP001157418"/>
    </source>
</evidence>
<evidence type="ECO:0000256" key="1">
    <source>
        <dbReference type="ARBA" id="ARBA00007626"/>
    </source>
</evidence>
<feature type="repeat" description="PPR" evidence="3">
    <location>
        <begin position="478"/>
        <end position="512"/>
    </location>
</feature>
<keyword evidence="2" id="KW-0677">Repeat</keyword>
<dbReference type="InterPro" id="IPR002885">
    <property type="entry name" value="PPR_rpt"/>
</dbReference>
<protein>
    <recommendedName>
        <fullName evidence="6">Pentacotripeptide-repeat region of PRORP domain-containing protein</fullName>
    </recommendedName>
</protein>
<dbReference type="PANTHER" id="PTHR47447">
    <property type="entry name" value="OS03G0856100 PROTEIN"/>
    <property type="match status" value="1"/>
</dbReference>
<name>A0AAU9LQE4_9ASTR</name>
<organism evidence="4 5">
    <name type="scientific">Lactuca virosa</name>
    <dbReference type="NCBI Taxonomy" id="75947"/>
    <lineage>
        <taxon>Eukaryota</taxon>
        <taxon>Viridiplantae</taxon>
        <taxon>Streptophyta</taxon>
        <taxon>Embryophyta</taxon>
        <taxon>Tracheophyta</taxon>
        <taxon>Spermatophyta</taxon>
        <taxon>Magnoliopsida</taxon>
        <taxon>eudicotyledons</taxon>
        <taxon>Gunneridae</taxon>
        <taxon>Pentapetalae</taxon>
        <taxon>asterids</taxon>
        <taxon>campanulids</taxon>
        <taxon>Asterales</taxon>
        <taxon>Asteraceae</taxon>
        <taxon>Cichorioideae</taxon>
        <taxon>Cichorieae</taxon>
        <taxon>Lactucinae</taxon>
        <taxon>Lactuca</taxon>
    </lineage>
</organism>
<dbReference type="PANTHER" id="PTHR47447:SF21">
    <property type="entry name" value="PENTACOTRIPEPTIDE-REPEAT REGION OF PRORP DOMAIN-CONTAINING PROTEIN"/>
    <property type="match status" value="1"/>
</dbReference>
<comment type="caution">
    <text evidence="4">The sequence shown here is derived from an EMBL/GenBank/DDBJ whole genome shotgun (WGS) entry which is preliminary data.</text>
</comment>
<dbReference type="PROSITE" id="PS51375">
    <property type="entry name" value="PPR"/>
    <property type="match status" value="4"/>
</dbReference>
<keyword evidence="5" id="KW-1185">Reference proteome</keyword>
<evidence type="ECO:0000313" key="4">
    <source>
        <dbReference type="EMBL" id="CAH1416637.1"/>
    </source>
</evidence>
<dbReference type="AlphaFoldDB" id="A0AAU9LQE4"/>
<comment type="similarity">
    <text evidence="1">Belongs to the PPR family. P subfamily.</text>
</comment>